<dbReference type="EMBL" id="JAMYWD010000005">
    <property type="protein sequence ID" value="KAJ4970881.1"/>
    <property type="molecule type" value="Genomic_DNA"/>
</dbReference>
<organism evidence="2 3">
    <name type="scientific">Protea cynaroides</name>
    <dbReference type="NCBI Taxonomy" id="273540"/>
    <lineage>
        <taxon>Eukaryota</taxon>
        <taxon>Viridiplantae</taxon>
        <taxon>Streptophyta</taxon>
        <taxon>Embryophyta</taxon>
        <taxon>Tracheophyta</taxon>
        <taxon>Spermatophyta</taxon>
        <taxon>Magnoliopsida</taxon>
        <taxon>Proteales</taxon>
        <taxon>Proteaceae</taxon>
        <taxon>Protea</taxon>
    </lineage>
</organism>
<name>A0A9Q0KII3_9MAGN</name>
<dbReference type="AlphaFoldDB" id="A0A9Q0KII3"/>
<sequence length="111" mass="11986">MWPLAQNAAPIATERVTVVPTDQVGRWADATDDEEGDSNDGGDDLLMEKGAFSWSPALEVTGEVEVNLVGRTAHILFRIAGILQKGSKFIAQDESPGFLGENKPSLESCWI</sequence>
<feature type="compositionally biased region" description="Acidic residues" evidence="1">
    <location>
        <begin position="30"/>
        <end position="45"/>
    </location>
</feature>
<proteinExistence type="predicted"/>
<dbReference type="Proteomes" id="UP001141806">
    <property type="component" value="Unassembled WGS sequence"/>
</dbReference>
<evidence type="ECO:0000313" key="3">
    <source>
        <dbReference type="Proteomes" id="UP001141806"/>
    </source>
</evidence>
<reference evidence="2" key="1">
    <citation type="journal article" date="2023" name="Plant J.">
        <title>The genome of the king protea, Protea cynaroides.</title>
        <authorList>
            <person name="Chang J."/>
            <person name="Duong T.A."/>
            <person name="Schoeman C."/>
            <person name="Ma X."/>
            <person name="Roodt D."/>
            <person name="Barker N."/>
            <person name="Li Z."/>
            <person name="Van de Peer Y."/>
            <person name="Mizrachi E."/>
        </authorList>
    </citation>
    <scope>NUCLEOTIDE SEQUENCE</scope>
    <source>
        <tissue evidence="2">Young leaves</tissue>
    </source>
</reference>
<comment type="caution">
    <text evidence="2">The sequence shown here is derived from an EMBL/GenBank/DDBJ whole genome shotgun (WGS) entry which is preliminary data.</text>
</comment>
<accession>A0A9Q0KII3</accession>
<feature type="region of interest" description="Disordered" evidence="1">
    <location>
        <begin position="26"/>
        <end position="46"/>
    </location>
</feature>
<evidence type="ECO:0000313" key="2">
    <source>
        <dbReference type="EMBL" id="KAJ4970881.1"/>
    </source>
</evidence>
<keyword evidence="3" id="KW-1185">Reference proteome</keyword>
<evidence type="ECO:0000256" key="1">
    <source>
        <dbReference type="SAM" id="MobiDB-lite"/>
    </source>
</evidence>
<protein>
    <submittedName>
        <fullName evidence="2">Uncharacterized protein</fullName>
    </submittedName>
</protein>
<gene>
    <name evidence="2" type="ORF">NE237_003980</name>
</gene>